<proteinExistence type="predicted"/>
<dbReference type="AlphaFoldDB" id="A0ABD6EZ11"/>
<sequence>MRFEMEKCKEMSLAQREERLERTIRALATLDNHSADNTVQHLVRFKRQSSELRVGFLHSILALTSHDYRATLNTYAFINDIVIINMHLMTSFKTSNSWVPEIQQC</sequence>
<protein>
    <submittedName>
        <fullName evidence="1">Uncharacterized protein</fullName>
    </submittedName>
</protein>
<dbReference type="Proteomes" id="UP001608902">
    <property type="component" value="Unassembled WGS sequence"/>
</dbReference>
<gene>
    <name evidence="1" type="ORF">AB6A40_011325</name>
</gene>
<name>A0ABD6EZ11_9BILA</name>
<evidence type="ECO:0000313" key="1">
    <source>
        <dbReference type="EMBL" id="MFH4984616.1"/>
    </source>
</evidence>
<reference evidence="1 2" key="1">
    <citation type="submission" date="2024-08" db="EMBL/GenBank/DDBJ databases">
        <title>Gnathostoma spinigerum genome.</title>
        <authorList>
            <person name="Gonzalez-Bertolin B."/>
            <person name="Monzon S."/>
            <person name="Zaballos A."/>
            <person name="Jimenez P."/>
            <person name="Dekumyoy P."/>
            <person name="Varona S."/>
            <person name="Cuesta I."/>
            <person name="Sumanam S."/>
            <person name="Adisakwattana P."/>
            <person name="Gasser R.B."/>
            <person name="Hernandez-Gonzalez A."/>
            <person name="Young N.D."/>
            <person name="Perteguer M.J."/>
        </authorList>
    </citation>
    <scope>NUCLEOTIDE SEQUENCE [LARGE SCALE GENOMIC DNA]</scope>
    <source>
        <strain evidence="1">AL3</strain>
        <tissue evidence="1">Liver</tissue>
    </source>
</reference>
<organism evidence="1 2">
    <name type="scientific">Gnathostoma spinigerum</name>
    <dbReference type="NCBI Taxonomy" id="75299"/>
    <lineage>
        <taxon>Eukaryota</taxon>
        <taxon>Metazoa</taxon>
        <taxon>Ecdysozoa</taxon>
        <taxon>Nematoda</taxon>
        <taxon>Chromadorea</taxon>
        <taxon>Rhabditida</taxon>
        <taxon>Spirurina</taxon>
        <taxon>Gnathostomatomorpha</taxon>
        <taxon>Gnathostomatoidea</taxon>
        <taxon>Gnathostomatidae</taxon>
        <taxon>Gnathostoma</taxon>
    </lineage>
</organism>
<comment type="caution">
    <text evidence="1">The sequence shown here is derived from an EMBL/GenBank/DDBJ whole genome shotgun (WGS) entry which is preliminary data.</text>
</comment>
<accession>A0ABD6EZ11</accession>
<keyword evidence="2" id="KW-1185">Reference proteome</keyword>
<dbReference type="EMBL" id="JBGFUD010019294">
    <property type="protein sequence ID" value="MFH4984616.1"/>
    <property type="molecule type" value="Genomic_DNA"/>
</dbReference>
<evidence type="ECO:0000313" key="2">
    <source>
        <dbReference type="Proteomes" id="UP001608902"/>
    </source>
</evidence>